<dbReference type="InterPro" id="IPR029063">
    <property type="entry name" value="SAM-dependent_MTases_sf"/>
</dbReference>
<dbReference type="Pfam" id="PF05050">
    <property type="entry name" value="Methyltransf_21"/>
    <property type="match status" value="1"/>
</dbReference>
<comment type="caution">
    <text evidence="3">The sequence shown here is derived from an EMBL/GenBank/DDBJ whole genome shotgun (WGS) entry which is preliminary data.</text>
</comment>
<dbReference type="Gene3D" id="3.40.50.150">
    <property type="entry name" value="Vaccinia Virus protein VP39"/>
    <property type="match status" value="1"/>
</dbReference>
<dbReference type="Proteomes" id="UP000598775">
    <property type="component" value="Unassembled WGS sequence"/>
</dbReference>
<feature type="coiled-coil region" evidence="1">
    <location>
        <begin position="318"/>
        <end position="359"/>
    </location>
</feature>
<gene>
    <name evidence="3" type="ORF">GCM10011399_01360</name>
</gene>
<dbReference type="NCBIfam" id="TIGR01444">
    <property type="entry name" value="fkbM_fam"/>
    <property type="match status" value="1"/>
</dbReference>
<evidence type="ECO:0000256" key="1">
    <source>
        <dbReference type="SAM" id="Coils"/>
    </source>
</evidence>
<keyword evidence="1" id="KW-0175">Coiled coil</keyword>
<feature type="domain" description="Methyltransferase FkbM" evidence="2">
    <location>
        <begin position="119"/>
        <end position="247"/>
    </location>
</feature>
<dbReference type="RefSeq" id="WP_203585964.1">
    <property type="nucleotide sequence ID" value="NZ_BMGP01000001.1"/>
</dbReference>
<organism evidence="3 4">
    <name type="scientific">Subtercola lobariae</name>
    <dbReference type="NCBI Taxonomy" id="1588641"/>
    <lineage>
        <taxon>Bacteria</taxon>
        <taxon>Bacillati</taxon>
        <taxon>Actinomycetota</taxon>
        <taxon>Actinomycetes</taxon>
        <taxon>Micrococcales</taxon>
        <taxon>Microbacteriaceae</taxon>
        <taxon>Subtercola</taxon>
    </lineage>
</organism>
<dbReference type="EMBL" id="BMGP01000001">
    <property type="protein sequence ID" value="GGF11280.1"/>
    <property type="molecule type" value="Genomic_DNA"/>
</dbReference>
<protein>
    <recommendedName>
        <fullName evidence="2">Methyltransferase FkbM domain-containing protein</fullName>
    </recommendedName>
</protein>
<name>A0A917EV93_9MICO</name>
<keyword evidence="4" id="KW-1185">Reference proteome</keyword>
<evidence type="ECO:0000313" key="3">
    <source>
        <dbReference type="EMBL" id="GGF11280.1"/>
    </source>
</evidence>
<evidence type="ECO:0000259" key="2">
    <source>
        <dbReference type="Pfam" id="PF05050"/>
    </source>
</evidence>
<reference evidence="3 4" key="1">
    <citation type="journal article" date="2014" name="Int. J. Syst. Evol. Microbiol.">
        <title>Complete genome sequence of Corynebacterium casei LMG S-19264T (=DSM 44701T), isolated from a smear-ripened cheese.</title>
        <authorList>
            <consortium name="US DOE Joint Genome Institute (JGI-PGF)"/>
            <person name="Walter F."/>
            <person name="Albersmeier A."/>
            <person name="Kalinowski J."/>
            <person name="Ruckert C."/>
        </authorList>
    </citation>
    <scope>NUCLEOTIDE SEQUENCE [LARGE SCALE GENOMIC DNA]</scope>
    <source>
        <strain evidence="3 4">CGMCC 1.12976</strain>
    </source>
</reference>
<dbReference type="SUPFAM" id="SSF53335">
    <property type="entry name" value="S-adenosyl-L-methionine-dependent methyltransferases"/>
    <property type="match status" value="1"/>
</dbReference>
<dbReference type="AlphaFoldDB" id="A0A917EV93"/>
<dbReference type="InterPro" id="IPR006342">
    <property type="entry name" value="FkbM_mtfrase"/>
</dbReference>
<proteinExistence type="predicted"/>
<evidence type="ECO:0000313" key="4">
    <source>
        <dbReference type="Proteomes" id="UP000598775"/>
    </source>
</evidence>
<accession>A0A917EV93</accession>
<sequence>MHSQVPQFEPFSPDLVHRMQTTIDCHDADDLPKVDRAGEVYDHEGTPVQIMHNGVLVEADGYAGPWMTEIIRVLNGHHEPQEELAFARIMQRLHDTGGAQAMIEFGSFWSYYSIWFCTEFADGRVLAIEPDPVNLDLGRRNAELNGVADRITFIQAAIGDDPGATIRIRTESDNLERDIVTADLASLMADAALDHVDVVLCDVQGAETIALARARGDFAAGRVRFLIVSTHHYRISGDALTHQNALALLIESGAHIIAEHSVGESASGDGLIVVSFDPRDSDFVVPVSHVRARDSLFGELEFDLAAAQAAGAVAEQSADVLRHDADALRHQLAEAEAQRDALRSEAAEQQAALQREIDAITHTKTWRLASIPRKVYGRIVR</sequence>